<organism evidence="3 4">
    <name type="scientific">Neohortaea acidophila</name>
    <dbReference type="NCBI Taxonomy" id="245834"/>
    <lineage>
        <taxon>Eukaryota</taxon>
        <taxon>Fungi</taxon>
        <taxon>Dikarya</taxon>
        <taxon>Ascomycota</taxon>
        <taxon>Pezizomycotina</taxon>
        <taxon>Dothideomycetes</taxon>
        <taxon>Dothideomycetidae</taxon>
        <taxon>Mycosphaerellales</taxon>
        <taxon>Teratosphaeriaceae</taxon>
        <taxon>Neohortaea</taxon>
    </lineage>
</organism>
<dbReference type="EMBL" id="MU001635">
    <property type="protein sequence ID" value="KAF2483018.1"/>
    <property type="molecule type" value="Genomic_DNA"/>
</dbReference>
<reference evidence="3" key="1">
    <citation type="journal article" date="2020" name="Stud. Mycol.">
        <title>101 Dothideomycetes genomes: a test case for predicting lifestyles and emergence of pathogens.</title>
        <authorList>
            <person name="Haridas S."/>
            <person name="Albert R."/>
            <person name="Binder M."/>
            <person name="Bloem J."/>
            <person name="Labutti K."/>
            <person name="Salamov A."/>
            <person name="Andreopoulos B."/>
            <person name="Baker S."/>
            <person name="Barry K."/>
            <person name="Bills G."/>
            <person name="Bluhm B."/>
            <person name="Cannon C."/>
            <person name="Castanera R."/>
            <person name="Culley D."/>
            <person name="Daum C."/>
            <person name="Ezra D."/>
            <person name="Gonzalez J."/>
            <person name="Henrissat B."/>
            <person name="Kuo A."/>
            <person name="Liang C."/>
            <person name="Lipzen A."/>
            <person name="Lutzoni F."/>
            <person name="Magnuson J."/>
            <person name="Mondo S."/>
            <person name="Nolan M."/>
            <person name="Ohm R."/>
            <person name="Pangilinan J."/>
            <person name="Park H.-J."/>
            <person name="Ramirez L."/>
            <person name="Alfaro M."/>
            <person name="Sun H."/>
            <person name="Tritt A."/>
            <person name="Yoshinaga Y."/>
            <person name="Zwiers L.-H."/>
            <person name="Turgeon B."/>
            <person name="Goodwin S."/>
            <person name="Spatafora J."/>
            <person name="Crous P."/>
            <person name="Grigoriev I."/>
        </authorList>
    </citation>
    <scope>NUCLEOTIDE SEQUENCE</scope>
    <source>
        <strain evidence="3">CBS 113389</strain>
    </source>
</reference>
<dbReference type="AlphaFoldDB" id="A0A6A6PSE1"/>
<gene>
    <name evidence="3" type="ORF">BDY17DRAFT_316591</name>
</gene>
<comment type="similarity">
    <text evidence="1">Belongs to the MAD2 family.</text>
</comment>
<name>A0A6A6PSE1_9PEZI</name>
<proteinExistence type="inferred from homology"/>
<evidence type="ECO:0000313" key="4">
    <source>
        <dbReference type="Proteomes" id="UP000799767"/>
    </source>
</evidence>
<evidence type="ECO:0000313" key="3">
    <source>
        <dbReference type="EMBL" id="KAF2483018.1"/>
    </source>
</evidence>
<dbReference type="RefSeq" id="XP_033589588.1">
    <property type="nucleotide sequence ID" value="XM_033736021.1"/>
</dbReference>
<dbReference type="GO" id="GO:0016035">
    <property type="term" value="C:zeta DNA polymerase complex"/>
    <property type="evidence" value="ECO:0007669"/>
    <property type="project" value="TreeGrafter"/>
</dbReference>
<accession>A0A6A6PSE1</accession>
<dbReference type="InterPro" id="IPR003511">
    <property type="entry name" value="HORMA_dom"/>
</dbReference>
<dbReference type="SUPFAM" id="SSF56019">
    <property type="entry name" value="The spindle assembly checkpoint protein mad2"/>
    <property type="match status" value="1"/>
</dbReference>
<dbReference type="Gene3D" id="3.30.900.10">
    <property type="entry name" value="HORMA domain"/>
    <property type="match status" value="1"/>
</dbReference>
<dbReference type="InterPro" id="IPR036570">
    <property type="entry name" value="HORMA_dom_sf"/>
</dbReference>
<dbReference type="PROSITE" id="PS50815">
    <property type="entry name" value="HORMA"/>
    <property type="match status" value="1"/>
</dbReference>
<evidence type="ECO:0000259" key="2">
    <source>
        <dbReference type="PROSITE" id="PS50815"/>
    </source>
</evidence>
<keyword evidence="3" id="KW-0238">DNA-binding</keyword>
<dbReference type="PANTHER" id="PTHR11842">
    <property type="entry name" value="MITOTIC SPINDLE ASSEMBLY CHECKPOINT PROTEIN MAD2"/>
    <property type="match status" value="1"/>
</dbReference>
<evidence type="ECO:0000256" key="1">
    <source>
        <dbReference type="ARBA" id="ARBA00010348"/>
    </source>
</evidence>
<dbReference type="Pfam" id="PF02301">
    <property type="entry name" value="HORMA"/>
    <property type="match status" value="1"/>
</dbReference>
<feature type="domain" description="HORMA" evidence="2">
    <location>
        <begin position="9"/>
        <end position="215"/>
    </location>
</feature>
<dbReference type="OrthoDB" id="21254at2759"/>
<dbReference type="GO" id="GO:0003677">
    <property type="term" value="F:DNA binding"/>
    <property type="evidence" value="ECO:0007669"/>
    <property type="project" value="UniProtKB-KW"/>
</dbReference>
<keyword evidence="4" id="KW-1185">Reference proteome</keyword>
<dbReference type="Proteomes" id="UP000799767">
    <property type="component" value="Unassembled WGS sequence"/>
</dbReference>
<sequence>MATTAPTLRALVSAFTDFLTVAIHTILHERAIYPHTSFLSARKYNFAVRQNRHPKVCEWINDAIAAVETELLKGGVDRVAVVIYDKSSTPLERFMFDVSRFPAVSATEIDTPLERIGADGEKISVLPVVDLEEQFRAAMSKLSNCGSLLKPLPIGCTFTVAIELKADGEAPIAHPQAWIPVQPANNSQEARDATGKFTTPIRAVTAGDMVFETWIEEIKG</sequence>
<dbReference type="PANTHER" id="PTHR11842:SF10">
    <property type="entry name" value="MITOTIC SPINDLE ASSEMBLY CHECKPOINT PROTEIN MAD2B"/>
    <property type="match status" value="1"/>
</dbReference>
<dbReference type="GeneID" id="54477023"/>
<protein>
    <submittedName>
        <fullName evidence="3">DNA-binding protein</fullName>
    </submittedName>
</protein>
<dbReference type="InterPro" id="IPR045091">
    <property type="entry name" value="Mad2-like"/>
</dbReference>